<feature type="region of interest" description="Disordered" evidence="2">
    <location>
        <begin position="121"/>
        <end position="174"/>
    </location>
</feature>
<dbReference type="Pfam" id="PF00435">
    <property type="entry name" value="Spectrin"/>
    <property type="match status" value="1"/>
</dbReference>
<sequence>VEEIRQRIAETDETSEGCQDLIDRASHFFRSIEYECDKQPPGGMPTTDDGNVQKLIEQVESWLAKLTENDRDVPARGTTTEDGNDDDIRSRFNTCQAAGRIVLEKLKATLSTAAEISNELNTARSKGGNGRTTSSDNGNGNNFVSESSVSAAVGVSPNEKTGHEKPSTFETSVSRVQQKECAGDMSMSSHLERTSDAESLVISWTRKRMETDMCPDGDTQSLRQMFEGIHAVLTSLAAENKLRTYSVSQFTEKVKRCSRMFEEVTPKYDQVIRSGQKLADHGPPELETQKVLDDIDMVTTEYNALKHTLDLENQVATLLADKYSRILQDVGVCSSQLQRIDMQSKEDLQQLLLKYEAFISDLKSTNSAVKDLCEDSDIFVPDISAEEAFKIIYVKRDDLMLRLKAIDCSPDKTVNVLLTDCSSLNKALTSAVMKLCRQMGKTGEDSLPFLDRQTALKETEDVFAQVDDSIESLKTLAEQLADVLPPANKVTLFEKMAHCEKHFEKLKLDAAGKRIQVESRLAVHMDIKDKTDELVFWVDETEALLSSHADPFDCRALHSFMDRCEAKMEEVKAKQRQLQEISTSAEELLKGETVFDPAKRSFNHNLADLTDRLQTIANETESKLSQYHEKISRCVAFSQDVNDAMSWVLHVKNMMLEFKSAKIYTPTRFNLKVINLE</sequence>
<dbReference type="SMART" id="SM00150">
    <property type="entry name" value="SPEC"/>
    <property type="match status" value="1"/>
</dbReference>
<reference evidence="5" key="1">
    <citation type="submission" date="2016-06" db="UniProtKB">
        <authorList>
            <consortium name="WormBaseParasite"/>
        </authorList>
    </citation>
    <scope>IDENTIFICATION</scope>
</reference>
<proteinExistence type="predicted"/>
<accession>A0A183IX67</accession>
<feature type="coiled-coil region" evidence="1">
    <location>
        <begin position="561"/>
        <end position="619"/>
    </location>
</feature>
<gene>
    <name evidence="3" type="ORF">SBAD_LOCUS8213</name>
</gene>
<evidence type="ECO:0000313" key="4">
    <source>
        <dbReference type="Proteomes" id="UP000270296"/>
    </source>
</evidence>
<feature type="region of interest" description="Disordered" evidence="2">
    <location>
        <begin position="67"/>
        <end position="90"/>
    </location>
</feature>
<evidence type="ECO:0000256" key="1">
    <source>
        <dbReference type="SAM" id="Coils"/>
    </source>
</evidence>
<keyword evidence="1" id="KW-0175">Coiled coil</keyword>
<dbReference type="AlphaFoldDB" id="A0A183IX67"/>
<dbReference type="Gene3D" id="1.20.58.60">
    <property type="match status" value="2"/>
</dbReference>
<protein>
    <submittedName>
        <fullName evidence="5">Dystonin</fullName>
    </submittedName>
</protein>
<evidence type="ECO:0000313" key="5">
    <source>
        <dbReference type="WBParaSite" id="SBAD_0000852101-mRNA-1"/>
    </source>
</evidence>
<evidence type="ECO:0000256" key="2">
    <source>
        <dbReference type="SAM" id="MobiDB-lite"/>
    </source>
</evidence>
<name>A0A183IX67_9BILA</name>
<dbReference type="WBParaSite" id="SBAD_0000852101-mRNA-1">
    <property type="protein sequence ID" value="SBAD_0000852101-mRNA-1"/>
    <property type="gene ID" value="SBAD_0000852101"/>
</dbReference>
<feature type="compositionally biased region" description="Polar residues" evidence="2">
    <location>
        <begin position="131"/>
        <end position="143"/>
    </location>
</feature>
<dbReference type="Proteomes" id="UP000270296">
    <property type="component" value="Unassembled WGS sequence"/>
</dbReference>
<dbReference type="OrthoDB" id="6607178at2759"/>
<dbReference type="SUPFAM" id="SSF46966">
    <property type="entry name" value="Spectrin repeat"/>
    <property type="match status" value="2"/>
</dbReference>
<evidence type="ECO:0000313" key="3">
    <source>
        <dbReference type="EMBL" id="VDP15856.1"/>
    </source>
</evidence>
<feature type="compositionally biased region" description="Low complexity" evidence="2">
    <location>
        <begin position="144"/>
        <end position="156"/>
    </location>
</feature>
<dbReference type="InterPro" id="IPR002017">
    <property type="entry name" value="Spectrin_repeat"/>
</dbReference>
<reference evidence="3 4" key="2">
    <citation type="submission" date="2018-11" db="EMBL/GenBank/DDBJ databases">
        <authorList>
            <consortium name="Pathogen Informatics"/>
        </authorList>
    </citation>
    <scope>NUCLEOTIDE SEQUENCE [LARGE SCALE GENOMIC DNA]</scope>
</reference>
<dbReference type="EMBL" id="UZAM01011377">
    <property type="protein sequence ID" value="VDP15856.1"/>
    <property type="molecule type" value="Genomic_DNA"/>
</dbReference>
<keyword evidence="4" id="KW-1185">Reference proteome</keyword>
<dbReference type="InterPro" id="IPR018159">
    <property type="entry name" value="Spectrin/alpha-actinin"/>
</dbReference>
<organism evidence="5">
    <name type="scientific">Soboliphyme baturini</name>
    <dbReference type="NCBI Taxonomy" id="241478"/>
    <lineage>
        <taxon>Eukaryota</taxon>
        <taxon>Metazoa</taxon>
        <taxon>Ecdysozoa</taxon>
        <taxon>Nematoda</taxon>
        <taxon>Enoplea</taxon>
        <taxon>Dorylaimia</taxon>
        <taxon>Dioctophymatida</taxon>
        <taxon>Dioctophymatoidea</taxon>
        <taxon>Soboliphymatidae</taxon>
        <taxon>Soboliphyme</taxon>
    </lineage>
</organism>